<feature type="compositionally biased region" description="Basic and acidic residues" evidence="7">
    <location>
        <begin position="204"/>
        <end position="213"/>
    </location>
</feature>
<feature type="compositionally biased region" description="Basic and acidic residues" evidence="7">
    <location>
        <begin position="1"/>
        <end position="10"/>
    </location>
</feature>
<dbReference type="PANTHER" id="PTHR13522:SF3">
    <property type="entry name" value="U6 SNRNA PHOSPHODIESTERASE 1"/>
    <property type="match status" value="1"/>
</dbReference>
<evidence type="ECO:0000256" key="1">
    <source>
        <dbReference type="ARBA" id="ARBA00022722"/>
    </source>
</evidence>
<dbReference type="Pfam" id="PF09749">
    <property type="entry name" value="HVSL"/>
    <property type="match status" value="1"/>
</dbReference>
<keyword evidence="3" id="KW-0456">Lyase</keyword>
<name>A0A0F7SL63_PHARH</name>
<organism evidence="8">
    <name type="scientific">Phaffia rhodozyma</name>
    <name type="common">Yeast</name>
    <name type="synonym">Xanthophyllomyces dendrorhous</name>
    <dbReference type="NCBI Taxonomy" id="264483"/>
    <lineage>
        <taxon>Eukaryota</taxon>
        <taxon>Fungi</taxon>
        <taxon>Dikarya</taxon>
        <taxon>Basidiomycota</taxon>
        <taxon>Agaricomycotina</taxon>
        <taxon>Tremellomycetes</taxon>
        <taxon>Cystofilobasidiales</taxon>
        <taxon>Mrakiaceae</taxon>
        <taxon>Phaffia</taxon>
    </lineage>
</organism>
<evidence type="ECO:0000256" key="4">
    <source>
        <dbReference type="ARBA" id="ARBA00023242"/>
    </source>
</evidence>
<keyword evidence="4" id="KW-0539">Nucleus</keyword>
<sequence>MSPTVEKDDPAQYQGRTLARPKVQGDYPTHIYLSFDIPPFFRTLVKEAQADLPELHSLLDSPSNNQPPTDQAELDTPKRDKEKETKLHVSLSRPLYLRADRKSAVEASLRDVVRTIKSFPLSFSTLSVFKNDDNTRTFLSIDVGAGFPELEVLTESLNKSLDKHHLPPYYTSPRFHTSIAWALLTPSSNPSSHLPKSTLIPSIQHDRSNKPDQKSFPSIEGIPPDLVKKLDEKFGDRIRKEGPWLVDEVVCSYKGMTEIARHVLG</sequence>
<reference evidence="8" key="1">
    <citation type="submission" date="2014-08" db="EMBL/GenBank/DDBJ databases">
        <authorList>
            <person name="Sharma Rahul"/>
            <person name="Thines Marco"/>
        </authorList>
    </citation>
    <scope>NUCLEOTIDE SEQUENCE</scope>
</reference>
<accession>A0A0F7SL63</accession>
<dbReference type="GO" id="GO:0005634">
    <property type="term" value="C:nucleus"/>
    <property type="evidence" value="ECO:0007669"/>
    <property type="project" value="TreeGrafter"/>
</dbReference>
<evidence type="ECO:0000256" key="2">
    <source>
        <dbReference type="ARBA" id="ARBA00022801"/>
    </source>
</evidence>
<feature type="region of interest" description="Disordered" evidence="7">
    <location>
        <begin position="57"/>
        <end position="85"/>
    </location>
</feature>
<dbReference type="GO" id="GO:0000175">
    <property type="term" value="F:3'-5'-RNA exonuclease activity"/>
    <property type="evidence" value="ECO:0007669"/>
    <property type="project" value="TreeGrafter"/>
</dbReference>
<dbReference type="InterPro" id="IPR009097">
    <property type="entry name" value="Cyclic_Pdiesterase"/>
</dbReference>
<evidence type="ECO:0000313" key="8">
    <source>
        <dbReference type="EMBL" id="CED82817.1"/>
    </source>
</evidence>
<dbReference type="InterPro" id="IPR027521">
    <property type="entry name" value="Usb1"/>
</dbReference>
<evidence type="ECO:0000256" key="7">
    <source>
        <dbReference type="SAM" id="MobiDB-lite"/>
    </source>
</evidence>
<dbReference type="SUPFAM" id="SSF55144">
    <property type="entry name" value="LigT-like"/>
    <property type="match status" value="1"/>
</dbReference>
<keyword evidence="2" id="KW-0378">Hydrolase</keyword>
<dbReference type="GO" id="GO:0034477">
    <property type="term" value="P:U6 snRNA 3'-end processing"/>
    <property type="evidence" value="ECO:0007669"/>
    <property type="project" value="InterPro"/>
</dbReference>
<dbReference type="EMBL" id="LN483142">
    <property type="protein sequence ID" value="CED82817.1"/>
    <property type="molecule type" value="Genomic_DNA"/>
</dbReference>
<feature type="region of interest" description="Disordered" evidence="7">
    <location>
        <begin position="190"/>
        <end position="223"/>
    </location>
</feature>
<keyword evidence="1" id="KW-0540">Nuclease</keyword>
<dbReference type="PANTHER" id="PTHR13522">
    <property type="entry name" value="U6 SNRNA PHOSPHODIESTERASE 1"/>
    <property type="match status" value="1"/>
</dbReference>
<proteinExistence type="predicted"/>
<feature type="region of interest" description="Disordered" evidence="7">
    <location>
        <begin position="1"/>
        <end position="21"/>
    </location>
</feature>
<feature type="compositionally biased region" description="Polar residues" evidence="7">
    <location>
        <begin position="60"/>
        <end position="69"/>
    </location>
</feature>
<evidence type="ECO:0000256" key="6">
    <source>
        <dbReference type="ARBA" id="ARBA00030030"/>
    </source>
</evidence>
<evidence type="ECO:0000256" key="5">
    <source>
        <dbReference type="ARBA" id="ARBA00029543"/>
    </source>
</evidence>
<dbReference type="GO" id="GO:0016829">
    <property type="term" value="F:lyase activity"/>
    <property type="evidence" value="ECO:0007669"/>
    <property type="project" value="UniProtKB-KW"/>
</dbReference>
<dbReference type="Gene3D" id="3.90.1140.10">
    <property type="entry name" value="Cyclic phosphodiesterase"/>
    <property type="match status" value="1"/>
</dbReference>
<feature type="compositionally biased region" description="Polar residues" evidence="7">
    <location>
        <begin position="190"/>
        <end position="201"/>
    </location>
</feature>
<dbReference type="AlphaFoldDB" id="A0A0F7SL63"/>
<evidence type="ECO:0000256" key="3">
    <source>
        <dbReference type="ARBA" id="ARBA00023239"/>
    </source>
</evidence>
<protein>
    <recommendedName>
        <fullName evidence="5">U6 snRNA phosphodiesterase 1</fullName>
    </recommendedName>
    <alternativeName>
        <fullName evidence="6">3'-5' RNA exonuclease USB1</fullName>
    </alternativeName>
</protein>
<feature type="compositionally biased region" description="Basic and acidic residues" evidence="7">
    <location>
        <begin position="75"/>
        <end position="85"/>
    </location>
</feature>